<sequence length="113" mass="12465">MPTDPEQACFEAGIKFGSLYHQFAGTPVSPDSADSLAQAMEEAIENQPYCESVTVEIREAELEAAIAEGSADYTEFTGRFAEVEIRVDYEGSRAVARMEMDDGYPLMRLVDVE</sequence>
<gene>
    <name evidence="1" type="primary">mptD</name>
    <name evidence="4" type="ORF">HSBGL_1588</name>
    <name evidence="3" type="ORF">HSR122_1889</name>
</gene>
<feature type="binding site" evidence="1">
    <location>
        <position position="107"/>
    </location>
    <ligand>
        <name>substrate</name>
    </ligand>
</feature>
<evidence type="ECO:0000313" key="4">
    <source>
        <dbReference type="EMBL" id="QSG12005.1"/>
    </source>
</evidence>
<dbReference type="InterPro" id="IPR007181">
    <property type="entry name" value="MtpD_C"/>
</dbReference>
<dbReference type="GO" id="GO:0004150">
    <property type="term" value="F:dihydroneopterin aldolase activity"/>
    <property type="evidence" value="ECO:0007669"/>
    <property type="project" value="UniProtKB-UniRule"/>
</dbReference>
<dbReference type="Proteomes" id="UP000662973">
    <property type="component" value="Chromosome"/>
</dbReference>
<keyword evidence="1" id="KW-0289">Folate biosynthesis</keyword>
<accession>A0A897N9X8</accession>
<dbReference type="RefSeq" id="WP_229109380.1">
    <property type="nucleotide sequence ID" value="NZ_CP064788.1"/>
</dbReference>
<keyword evidence="5" id="KW-1185">Reference proteome</keyword>
<feature type="binding site" evidence="1">
    <location>
        <position position="11"/>
    </location>
    <ligand>
        <name>substrate</name>
    </ligand>
</feature>
<evidence type="ECO:0000313" key="5">
    <source>
        <dbReference type="Proteomes" id="UP000662973"/>
    </source>
</evidence>
<dbReference type="EMBL" id="CP064789">
    <property type="protein sequence ID" value="QSG12005.1"/>
    <property type="molecule type" value="Genomic_DNA"/>
</dbReference>
<dbReference type="EMBL" id="CP064788">
    <property type="protein sequence ID" value="QSG09274.1"/>
    <property type="molecule type" value="Genomic_DNA"/>
</dbReference>
<evidence type="ECO:0000256" key="1">
    <source>
        <dbReference type="HAMAP-Rule" id="MF_02130"/>
    </source>
</evidence>
<feature type="domain" description="Dihydroneopterin aldolase MtpD C-terminal" evidence="2">
    <location>
        <begin position="3"/>
        <end position="109"/>
    </location>
</feature>
<proteinExistence type="inferred from homology"/>
<dbReference type="SUPFAM" id="SSF143560">
    <property type="entry name" value="MK0786-like"/>
    <property type="match status" value="1"/>
</dbReference>
<keyword evidence="1" id="KW-0456">Lyase</keyword>
<evidence type="ECO:0000313" key="3">
    <source>
        <dbReference type="EMBL" id="QSG09274.1"/>
    </source>
</evidence>
<name>A0A897NKN7_9EURY</name>
<dbReference type="Gene3D" id="3.30.1300.20">
    <property type="entry name" value="7,8-dihydroneopterin aldolase (MptD)"/>
    <property type="match status" value="1"/>
</dbReference>
<comment type="pathway">
    <text evidence="1">Cofactor biosynthesis; tetrahydrofolate biosynthesis; 2-amino-4-hydroxy-6-hydroxymethyl-7,8-dihydropteridine diphosphate from 7,8-dihydroneopterin triphosphate: step 3/4.</text>
</comment>
<comment type="function">
    <text evidence="1">Catalyzes the conversion of 7,8-dihydroneopterin (H2Neo) to 6-hydroxymethyl-7,8-dihydropterin (6-HMD).</text>
</comment>
<dbReference type="Pfam" id="PF04038">
    <property type="entry name" value="DHNA"/>
    <property type="match status" value="1"/>
</dbReference>
<dbReference type="InterPro" id="IPR036839">
    <property type="entry name" value="MptD_sf"/>
</dbReference>
<dbReference type="UniPathway" id="UPA00077">
    <property type="reaction ID" value="UER00154"/>
</dbReference>
<dbReference type="KEGG" id="hds:HSR122_1889"/>
<dbReference type="Proteomes" id="UP000663305">
    <property type="component" value="Chromosome"/>
</dbReference>
<dbReference type="HAMAP" id="MF_02130">
    <property type="entry name" value="DHNA_arch"/>
    <property type="match status" value="1"/>
</dbReference>
<organism evidence="4 6">
    <name type="scientific">Halapricum desulfuricans</name>
    <dbReference type="NCBI Taxonomy" id="2841257"/>
    <lineage>
        <taxon>Archaea</taxon>
        <taxon>Methanobacteriati</taxon>
        <taxon>Methanobacteriota</taxon>
        <taxon>Stenosarchaea group</taxon>
        <taxon>Halobacteria</taxon>
        <taxon>Halobacteriales</taxon>
        <taxon>Haloarculaceae</taxon>
        <taxon>Halapricum</taxon>
    </lineage>
</organism>
<comment type="similarity">
    <text evidence="1">Belongs to the archaeal dihydroneopterin aldolase family.</text>
</comment>
<dbReference type="GO" id="GO:0046654">
    <property type="term" value="P:tetrahydrofolate biosynthetic process"/>
    <property type="evidence" value="ECO:0007669"/>
    <property type="project" value="UniProtKB-UniRule"/>
</dbReference>
<comment type="subunit">
    <text evidence="1">Homotetramer.</text>
</comment>
<evidence type="ECO:0000259" key="2">
    <source>
        <dbReference type="Pfam" id="PF04038"/>
    </source>
</evidence>
<comment type="catalytic activity">
    <reaction evidence="1">
        <text>7,8-dihydroneopterin = 6-hydroxymethyl-7,8-dihydropterin + glycolaldehyde</text>
        <dbReference type="Rhea" id="RHEA:10540"/>
        <dbReference type="ChEBI" id="CHEBI:17001"/>
        <dbReference type="ChEBI" id="CHEBI:17071"/>
        <dbReference type="ChEBI" id="CHEBI:44841"/>
        <dbReference type="EC" id="4.1.2.25"/>
    </reaction>
</comment>
<dbReference type="InterPro" id="IPR027508">
    <property type="entry name" value="DHN_aldolase_MptD"/>
</dbReference>
<protein>
    <recommendedName>
        <fullName evidence="1">Dihydroneopterin aldolase</fullName>
        <shortName evidence="1">DHNA</shortName>
        <ecNumber evidence="1">4.1.2.25</ecNumber>
    </recommendedName>
    <alternativeName>
        <fullName evidence="1">7,8-dihydroneopterin aldolase</fullName>
    </alternativeName>
</protein>
<dbReference type="GeneID" id="68861120"/>
<evidence type="ECO:0000313" key="6">
    <source>
        <dbReference type="Proteomes" id="UP000663305"/>
    </source>
</evidence>
<dbReference type="AlphaFoldDB" id="A0A897NKN7"/>
<accession>A0A897NKN7</accession>
<dbReference type="GO" id="GO:0046656">
    <property type="term" value="P:folic acid biosynthetic process"/>
    <property type="evidence" value="ECO:0007669"/>
    <property type="project" value="UniProtKB-KW"/>
</dbReference>
<reference evidence="4 5" key="1">
    <citation type="submission" date="2020-11" db="EMBL/GenBank/DDBJ databases">
        <title>Carbohydrate-dependent, anaerobic sulfur respiration: A novel catabolism in halophilic archaea.</title>
        <authorList>
            <person name="Sorokin D.Y."/>
            <person name="Messina E."/>
            <person name="Smedile F."/>
            <person name="La Cono V."/>
            <person name="Hallsworth J.E."/>
            <person name="Yakimov M.M."/>
        </authorList>
    </citation>
    <scope>NUCLEOTIDE SEQUENCE</scope>
    <source>
        <strain evidence="4">HSR-Bgl</strain>
        <strain evidence="3 5">HSR12-2</strain>
    </source>
</reference>
<dbReference type="EC" id="4.1.2.25" evidence="1"/>